<dbReference type="InterPro" id="IPR038137">
    <property type="entry name" value="Excisionase-like_sf"/>
</dbReference>
<keyword evidence="1" id="KW-0238">DNA-binding</keyword>
<dbReference type="InterPro" id="IPR012884">
    <property type="entry name" value="Excisionase-like"/>
</dbReference>
<evidence type="ECO:0000256" key="2">
    <source>
        <dbReference type="ARBA" id="ARBA00023172"/>
    </source>
</evidence>
<dbReference type="Gene3D" id="1.10.1660.20">
    <property type="match status" value="1"/>
</dbReference>
<dbReference type="Proteomes" id="UP000268051">
    <property type="component" value="Unassembled WGS sequence"/>
</dbReference>
<evidence type="ECO:0000259" key="3">
    <source>
        <dbReference type="Pfam" id="PF07825"/>
    </source>
</evidence>
<dbReference type="EMBL" id="RHFN01000011">
    <property type="protein sequence ID" value="ROU13725.1"/>
    <property type="molecule type" value="Genomic_DNA"/>
</dbReference>
<protein>
    <submittedName>
        <fullName evidence="4">Excisionase</fullName>
    </submittedName>
</protein>
<feature type="domain" description="Excisionase-like" evidence="3">
    <location>
        <begin position="5"/>
        <end position="74"/>
    </location>
</feature>
<dbReference type="OrthoDB" id="8859100at2"/>
<dbReference type="GO" id="GO:0006310">
    <property type="term" value="P:DNA recombination"/>
    <property type="evidence" value="ECO:0007669"/>
    <property type="project" value="UniProtKB-KW"/>
</dbReference>
<evidence type="ECO:0000256" key="1">
    <source>
        <dbReference type="ARBA" id="ARBA00023125"/>
    </source>
</evidence>
<dbReference type="GO" id="GO:0003677">
    <property type="term" value="F:DNA binding"/>
    <property type="evidence" value="ECO:0007669"/>
    <property type="project" value="UniProtKB-KW"/>
</dbReference>
<dbReference type="RefSeq" id="WP_123651423.1">
    <property type="nucleotide sequence ID" value="NZ_RHFN01000011.1"/>
</dbReference>
<dbReference type="Pfam" id="PF07825">
    <property type="entry name" value="Exc"/>
    <property type="match status" value="1"/>
</dbReference>
<keyword evidence="2" id="KW-0233">DNA recombination</keyword>
<dbReference type="InterPro" id="IPR009061">
    <property type="entry name" value="DNA-bd_dom_put_sf"/>
</dbReference>
<comment type="caution">
    <text evidence="4">The sequence shown here is derived from an EMBL/GenBank/DDBJ whole genome shotgun (WGS) entry which is preliminary data.</text>
</comment>
<organism evidence="4 5">
    <name type="scientific">Kluyvera ascorbata</name>
    <dbReference type="NCBI Taxonomy" id="51288"/>
    <lineage>
        <taxon>Bacteria</taxon>
        <taxon>Pseudomonadati</taxon>
        <taxon>Pseudomonadota</taxon>
        <taxon>Gammaproteobacteria</taxon>
        <taxon>Enterobacterales</taxon>
        <taxon>Enterobacteriaceae</taxon>
        <taxon>Kluyvera</taxon>
    </lineage>
</organism>
<dbReference type="SUPFAM" id="SSF46955">
    <property type="entry name" value="Putative DNA-binding domain"/>
    <property type="match status" value="1"/>
</dbReference>
<reference evidence="4 5" key="1">
    <citation type="submission" date="2018-10" db="EMBL/GenBank/DDBJ databases">
        <title>Horizontal transference of carbapenem resistance between Klebsiella pneumoniae and Kluyvera ascorbata during abdominal infection: a case report.</title>
        <authorList>
            <person name="Raro O.H.F."/>
            <person name="Lima-Morales D."/>
            <person name="Barth A.L."/>
            <person name="Paim T.G.S."/>
            <person name="Mott M.P."/>
            <person name="Riche C.V.W."/>
            <person name="Teixeira U.F."/>
            <person name="Waechter F."/>
            <person name="Dias C.A.G."/>
        </authorList>
    </citation>
    <scope>NUCLEOTIDE SEQUENCE [LARGE SCALE GENOMIC DNA]</scope>
    <source>
        <strain evidence="4 5">OT2</strain>
    </source>
</reference>
<gene>
    <name evidence="4" type="ORF">EB837_12430</name>
</gene>
<dbReference type="AlphaFoldDB" id="A0A3N2S223"/>
<name>A0A3N2S223_9ENTR</name>
<evidence type="ECO:0000313" key="4">
    <source>
        <dbReference type="EMBL" id="ROU13725.1"/>
    </source>
</evidence>
<sequence length="82" mass="9243">MARLVLLSEWAEREFGNPIPGPSTLNKYAKNGMISPPACKVGKSWRVELTARFVGFSSQPEMKKQDHPLLRRILEDGQTTET</sequence>
<accession>A0A3N2S223</accession>
<evidence type="ECO:0000313" key="5">
    <source>
        <dbReference type="Proteomes" id="UP000268051"/>
    </source>
</evidence>
<proteinExistence type="predicted"/>